<gene>
    <name evidence="1" type="ORF">COLO4_33106</name>
</gene>
<evidence type="ECO:0000313" key="1">
    <source>
        <dbReference type="EMBL" id="OMO62372.1"/>
    </source>
</evidence>
<proteinExistence type="predicted"/>
<dbReference type="AlphaFoldDB" id="A0A1R3GWC0"/>
<name>A0A1R3GWC0_9ROSI</name>
<organism evidence="1 2">
    <name type="scientific">Corchorus olitorius</name>
    <dbReference type="NCBI Taxonomy" id="93759"/>
    <lineage>
        <taxon>Eukaryota</taxon>
        <taxon>Viridiplantae</taxon>
        <taxon>Streptophyta</taxon>
        <taxon>Embryophyta</taxon>
        <taxon>Tracheophyta</taxon>
        <taxon>Spermatophyta</taxon>
        <taxon>Magnoliopsida</taxon>
        <taxon>eudicotyledons</taxon>
        <taxon>Gunneridae</taxon>
        <taxon>Pentapetalae</taxon>
        <taxon>rosids</taxon>
        <taxon>malvids</taxon>
        <taxon>Malvales</taxon>
        <taxon>Malvaceae</taxon>
        <taxon>Grewioideae</taxon>
        <taxon>Apeibeae</taxon>
        <taxon>Corchorus</taxon>
    </lineage>
</organism>
<protein>
    <submittedName>
        <fullName evidence="1">Uncharacterized protein</fullName>
    </submittedName>
</protein>
<comment type="caution">
    <text evidence="1">The sequence shown here is derived from an EMBL/GenBank/DDBJ whole genome shotgun (WGS) entry which is preliminary data.</text>
</comment>
<dbReference type="Proteomes" id="UP000187203">
    <property type="component" value="Unassembled WGS sequence"/>
</dbReference>
<reference evidence="2" key="1">
    <citation type="submission" date="2013-09" db="EMBL/GenBank/DDBJ databases">
        <title>Corchorus olitorius genome sequencing.</title>
        <authorList>
            <person name="Alam M."/>
            <person name="Haque M.S."/>
            <person name="Islam M.S."/>
            <person name="Emdad E.M."/>
            <person name="Islam M.M."/>
            <person name="Ahmed B."/>
            <person name="Halim A."/>
            <person name="Hossen Q.M.M."/>
            <person name="Hossain M.Z."/>
            <person name="Ahmed R."/>
            <person name="Khan M.M."/>
            <person name="Islam R."/>
            <person name="Rashid M.M."/>
            <person name="Khan S.A."/>
            <person name="Rahman M.S."/>
            <person name="Alam M."/>
            <person name="Yahiya A.S."/>
            <person name="Khan M.S."/>
            <person name="Azam M.S."/>
            <person name="Haque T."/>
            <person name="Lashkar M.Z.H."/>
            <person name="Akhand A.I."/>
            <person name="Morshed G."/>
            <person name="Roy S."/>
            <person name="Uddin K.S."/>
            <person name="Rabeya T."/>
            <person name="Hossain A.S."/>
            <person name="Chowdhury A."/>
            <person name="Snigdha A.R."/>
            <person name="Mortoza M.S."/>
            <person name="Matin S.A."/>
            <person name="Hoque S.M.E."/>
            <person name="Islam M.K."/>
            <person name="Roy D.K."/>
            <person name="Haider R."/>
            <person name="Moosa M.M."/>
            <person name="Elias S.M."/>
            <person name="Hasan A.M."/>
            <person name="Jahan S."/>
            <person name="Shafiuddin M."/>
            <person name="Mahmood N."/>
            <person name="Shommy N.S."/>
        </authorList>
    </citation>
    <scope>NUCLEOTIDE SEQUENCE [LARGE SCALE GENOMIC DNA]</scope>
    <source>
        <strain evidence="2">cv. O-4</strain>
    </source>
</reference>
<accession>A0A1R3GWC0</accession>
<evidence type="ECO:0000313" key="2">
    <source>
        <dbReference type="Proteomes" id="UP000187203"/>
    </source>
</evidence>
<dbReference type="EMBL" id="AWUE01021403">
    <property type="protein sequence ID" value="OMO62372.1"/>
    <property type="molecule type" value="Genomic_DNA"/>
</dbReference>
<sequence length="62" mass="7077">MLFTSSSTFKCPKLISDPTLPPTGPQDLRVRERRFSLERKNPERENGMNQSLCQIVANGIRD</sequence>
<keyword evidence="2" id="KW-1185">Reference proteome</keyword>